<gene>
    <name evidence="2" type="ORF">BJ508DRAFT_112481</name>
</gene>
<accession>A0A3N4I5X6</accession>
<feature type="compositionally biased region" description="Basic residues" evidence="1">
    <location>
        <begin position="9"/>
        <end position="23"/>
    </location>
</feature>
<keyword evidence="3" id="KW-1185">Reference proteome</keyword>
<evidence type="ECO:0000313" key="3">
    <source>
        <dbReference type="Proteomes" id="UP000275078"/>
    </source>
</evidence>
<dbReference type="Proteomes" id="UP000275078">
    <property type="component" value="Unassembled WGS sequence"/>
</dbReference>
<dbReference type="EMBL" id="ML119679">
    <property type="protein sequence ID" value="RPA81482.1"/>
    <property type="molecule type" value="Genomic_DNA"/>
</dbReference>
<evidence type="ECO:0000313" key="2">
    <source>
        <dbReference type="EMBL" id="RPA81482.1"/>
    </source>
</evidence>
<feature type="compositionally biased region" description="Low complexity" evidence="1">
    <location>
        <begin position="24"/>
        <end position="38"/>
    </location>
</feature>
<evidence type="ECO:0000256" key="1">
    <source>
        <dbReference type="SAM" id="MobiDB-lite"/>
    </source>
</evidence>
<protein>
    <submittedName>
        <fullName evidence="2">Uncharacterized protein</fullName>
    </submittedName>
</protein>
<feature type="compositionally biased region" description="Basic residues" evidence="1">
    <location>
        <begin position="39"/>
        <end position="61"/>
    </location>
</feature>
<proteinExistence type="predicted"/>
<feature type="region of interest" description="Disordered" evidence="1">
    <location>
        <begin position="1"/>
        <end position="61"/>
    </location>
</feature>
<sequence length="236" mass="26839">MPRAAITKAPKKTAKRPAAKAVRKSATTKIAKKSATSKPSKKSVPKKVAKKPVATKRKVTPKKPEIISTKNLTLYQFSTETTTVSTITRARSLDPSDFEAKCQKQSMYDSFRNGNYVTHEFCIYRQRSETYDSDNSYRSDRYGEREGSHCEECCDCCSLYGSDLEEESEEENIVTENVYYLGQDRAIQKVLEERTGEAMPEDKEELMALWREYGVDVDAEGLPTDDWETIVKRQAI</sequence>
<name>A0A3N4I5X6_ASCIM</name>
<reference evidence="2 3" key="1">
    <citation type="journal article" date="2018" name="Nat. Ecol. Evol.">
        <title>Pezizomycetes genomes reveal the molecular basis of ectomycorrhizal truffle lifestyle.</title>
        <authorList>
            <person name="Murat C."/>
            <person name="Payen T."/>
            <person name="Noel B."/>
            <person name="Kuo A."/>
            <person name="Morin E."/>
            <person name="Chen J."/>
            <person name="Kohler A."/>
            <person name="Krizsan K."/>
            <person name="Balestrini R."/>
            <person name="Da Silva C."/>
            <person name="Montanini B."/>
            <person name="Hainaut M."/>
            <person name="Levati E."/>
            <person name="Barry K.W."/>
            <person name="Belfiori B."/>
            <person name="Cichocki N."/>
            <person name="Clum A."/>
            <person name="Dockter R.B."/>
            <person name="Fauchery L."/>
            <person name="Guy J."/>
            <person name="Iotti M."/>
            <person name="Le Tacon F."/>
            <person name="Lindquist E.A."/>
            <person name="Lipzen A."/>
            <person name="Malagnac F."/>
            <person name="Mello A."/>
            <person name="Molinier V."/>
            <person name="Miyauchi S."/>
            <person name="Poulain J."/>
            <person name="Riccioni C."/>
            <person name="Rubini A."/>
            <person name="Sitrit Y."/>
            <person name="Splivallo R."/>
            <person name="Traeger S."/>
            <person name="Wang M."/>
            <person name="Zifcakova L."/>
            <person name="Wipf D."/>
            <person name="Zambonelli A."/>
            <person name="Paolocci F."/>
            <person name="Nowrousian M."/>
            <person name="Ottonello S."/>
            <person name="Baldrian P."/>
            <person name="Spatafora J.W."/>
            <person name="Henrissat B."/>
            <person name="Nagy L.G."/>
            <person name="Aury J.M."/>
            <person name="Wincker P."/>
            <person name="Grigoriev I.V."/>
            <person name="Bonfante P."/>
            <person name="Martin F.M."/>
        </authorList>
    </citation>
    <scope>NUCLEOTIDE SEQUENCE [LARGE SCALE GENOMIC DNA]</scope>
    <source>
        <strain evidence="2 3">RN42</strain>
    </source>
</reference>
<dbReference type="AlphaFoldDB" id="A0A3N4I5X6"/>
<organism evidence="2 3">
    <name type="scientific">Ascobolus immersus RN42</name>
    <dbReference type="NCBI Taxonomy" id="1160509"/>
    <lineage>
        <taxon>Eukaryota</taxon>
        <taxon>Fungi</taxon>
        <taxon>Dikarya</taxon>
        <taxon>Ascomycota</taxon>
        <taxon>Pezizomycotina</taxon>
        <taxon>Pezizomycetes</taxon>
        <taxon>Pezizales</taxon>
        <taxon>Ascobolaceae</taxon>
        <taxon>Ascobolus</taxon>
    </lineage>
</organism>